<evidence type="ECO:0000256" key="10">
    <source>
        <dbReference type="SAM" id="SignalP"/>
    </source>
</evidence>
<evidence type="ECO:0000256" key="7">
    <source>
        <dbReference type="ARBA" id="ARBA00023180"/>
    </source>
</evidence>
<dbReference type="SUPFAM" id="SSF57610">
    <property type="entry name" value="Thyroglobulin type-1 domain"/>
    <property type="match status" value="2"/>
</dbReference>
<dbReference type="PROSITE" id="PS51162">
    <property type="entry name" value="THYROGLOBULIN_1_2"/>
    <property type="match status" value="2"/>
</dbReference>
<keyword evidence="5" id="KW-0106">Calcium</keyword>
<keyword evidence="6 8" id="KW-1015">Disulfide bond</keyword>
<evidence type="ECO:0000256" key="9">
    <source>
        <dbReference type="SAM" id="MobiDB-lite"/>
    </source>
</evidence>
<evidence type="ECO:0000259" key="12">
    <source>
        <dbReference type="PROSITE" id="PS51465"/>
    </source>
</evidence>
<dbReference type="InterPro" id="IPR051950">
    <property type="entry name" value="Dev_reg/Prot_inhib"/>
</dbReference>
<keyword evidence="2" id="KW-0964">Secreted</keyword>
<evidence type="ECO:0000256" key="2">
    <source>
        <dbReference type="ARBA" id="ARBA00022525"/>
    </source>
</evidence>
<dbReference type="Gene3D" id="3.30.60.30">
    <property type="match status" value="1"/>
</dbReference>
<sequence>MLGFRKLGNFILIFLVAILEEESYAFNQACSPKACKKTDNQKVVCGSDGLSYPNRCQLERVRCQNENVTFVKRGPCKKQRSCLEWQDLSLDFPQFRFKARCKKNGSYEPGQCHPESGYCWCVTSQGVPLPDTVKEKNKKPGSKPIRCGLGFRKKIARSPSRKTKTRICRQPEKSIFNNRLMNSFHSEYKRDFNRNNTDEIVIMWKFNSLDANRDDILDKREYRDIKRIVGKAMKPKKCAKNFPKSCDVDSDGKITLMEWRVCLPRDGHSDGNKSEDSQEGGSIGGGLSTTDDSEDYDVPYEPVPSSPDGLLNPDLSALPPTPDETDDFETKEEESPGCLGDRKSALEEVNLSGHLHNATLYVPECTPDGRYKKVQCYKSVGYCWCVNEDTGQTITGTSVKGGNPNCSTYKPQPRPMKGCPDDKKIVFLQDLMQFLRSKMDSNADLTNPAGSLALIQSKEEQALWSFNLLDKNRNKILEKTEWKAFKEMVANVKGLKKCGKKLPRYCDMNKDKEISTTEWLDCLSVQVQPSILKTSRFGERPNPLSVLKE</sequence>
<feature type="compositionally biased region" description="Acidic residues" evidence="9">
    <location>
        <begin position="323"/>
        <end position="332"/>
    </location>
</feature>
<evidence type="ECO:0000313" key="13">
    <source>
        <dbReference type="EMBL" id="KAL1517585.1"/>
    </source>
</evidence>
<dbReference type="CDD" id="cd00191">
    <property type="entry name" value="TY"/>
    <property type="match status" value="2"/>
</dbReference>
<comment type="subcellular location">
    <subcellularLocation>
        <location evidence="1">Secreted</location>
    </subcellularLocation>
</comment>
<dbReference type="EMBL" id="JBDJPC010000001">
    <property type="protein sequence ID" value="KAL1517585.1"/>
    <property type="molecule type" value="Genomic_DNA"/>
</dbReference>
<keyword evidence="7" id="KW-0325">Glycoprotein</keyword>
<dbReference type="Pfam" id="PF10591">
    <property type="entry name" value="SPARC_Ca_bdg"/>
    <property type="match status" value="2"/>
</dbReference>
<feature type="chain" id="PRO_5044875837" description="SPARC-related modular calcium-binding protein 2" evidence="10">
    <location>
        <begin position="26"/>
        <end position="549"/>
    </location>
</feature>
<dbReference type="CDD" id="cd16234">
    <property type="entry name" value="EFh_SPARC_SMOC"/>
    <property type="match status" value="1"/>
</dbReference>
<dbReference type="InterPro" id="IPR000716">
    <property type="entry name" value="Thyroglobulin_1"/>
</dbReference>
<evidence type="ECO:0008006" key="15">
    <source>
        <dbReference type="Google" id="ProtNLM"/>
    </source>
</evidence>
<feature type="disulfide bond" evidence="8">
    <location>
        <begin position="112"/>
        <end position="119"/>
    </location>
</feature>
<evidence type="ECO:0000256" key="4">
    <source>
        <dbReference type="ARBA" id="ARBA00022737"/>
    </source>
</evidence>
<organism evidence="13 14">
    <name type="scientific">Hypothenemus hampei</name>
    <name type="common">Coffee berry borer</name>
    <dbReference type="NCBI Taxonomy" id="57062"/>
    <lineage>
        <taxon>Eukaryota</taxon>
        <taxon>Metazoa</taxon>
        <taxon>Ecdysozoa</taxon>
        <taxon>Arthropoda</taxon>
        <taxon>Hexapoda</taxon>
        <taxon>Insecta</taxon>
        <taxon>Pterygota</taxon>
        <taxon>Neoptera</taxon>
        <taxon>Endopterygota</taxon>
        <taxon>Coleoptera</taxon>
        <taxon>Polyphaga</taxon>
        <taxon>Cucujiformia</taxon>
        <taxon>Curculionidae</taxon>
        <taxon>Scolytinae</taxon>
        <taxon>Hypothenemus</taxon>
    </lineage>
</organism>
<dbReference type="Gene3D" id="1.10.238.10">
    <property type="entry name" value="EF-hand"/>
    <property type="match status" value="2"/>
</dbReference>
<dbReference type="InterPro" id="IPR018247">
    <property type="entry name" value="EF_Hand_1_Ca_BS"/>
</dbReference>
<dbReference type="Gene3D" id="4.10.800.10">
    <property type="entry name" value="Thyroglobulin type-1"/>
    <property type="match status" value="2"/>
</dbReference>
<proteinExistence type="predicted"/>
<feature type="compositionally biased region" description="Basic and acidic residues" evidence="9">
    <location>
        <begin position="266"/>
        <end position="276"/>
    </location>
</feature>
<keyword evidence="4" id="KW-0677">Repeat</keyword>
<reference evidence="13 14" key="1">
    <citation type="submission" date="2024-05" db="EMBL/GenBank/DDBJ databases">
        <title>Genetic variation in Jamaican populations of the coffee berry borer (Hypothenemus hampei).</title>
        <authorList>
            <person name="Errbii M."/>
            <person name="Myrie A."/>
        </authorList>
    </citation>
    <scope>NUCLEOTIDE SEQUENCE [LARGE SCALE GENOMIC DNA]</scope>
    <source>
        <strain evidence="13">JA-Hopewell-2020-01-JO</strain>
        <tissue evidence="13">Whole body</tissue>
    </source>
</reference>
<dbReference type="CDD" id="cd00104">
    <property type="entry name" value="KAZAL_FS"/>
    <property type="match status" value="1"/>
</dbReference>
<dbReference type="SUPFAM" id="SSF100895">
    <property type="entry name" value="Kazal-type serine protease inhibitors"/>
    <property type="match status" value="1"/>
</dbReference>
<feature type="domain" description="Thyroglobulin type-1" evidence="11">
    <location>
        <begin position="335"/>
        <end position="406"/>
    </location>
</feature>
<dbReference type="InterPro" id="IPR002350">
    <property type="entry name" value="Kazal_dom"/>
</dbReference>
<dbReference type="SMART" id="SM00211">
    <property type="entry name" value="TY"/>
    <property type="match status" value="2"/>
</dbReference>
<dbReference type="PANTHER" id="PTHR12352:SF30">
    <property type="entry name" value="FI05255P"/>
    <property type="match status" value="1"/>
</dbReference>
<evidence type="ECO:0000256" key="5">
    <source>
        <dbReference type="ARBA" id="ARBA00022837"/>
    </source>
</evidence>
<dbReference type="Proteomes" id="UP001566132">
    <property type="component" value="Unassembled WGS sequence"/>
</dbReference>
<dbReference type="GO" id="GO:0005576">
    <property type="term" value="C:extracellular region"/>
    <property type="evidence" value="ECO:0007669"/>
    <property type="project" value="UniProtKB-SubCell"/>
</dbReference>
<dbReference type="PROSITE" id="PS51465">
    <property type="entry name" value="KAZAL_2"/>
    <property type="match status" value="1"/>
</dbReference>
<comment type="caution">
    <text evidence="13">The sequence shown here is derived from an EMBL/GenBank/DDBJ whole genome shotgun (WGS) entry which is preliminary data.</text>
</comment>
<feature type="signal peptide" evidence="10">
    <location>
        <begin position="1"/>
        <end position="25"/>
    </location>
</feature>
<protein>
    <recommendedName>
        <fullName evidence="15">SPARC-related modular calcium-binding protein 2</fullName>
    </recommendedName>
</protein>
<evidence type="ECO:0000313" key="14">
    <source>
        <dbReference type="Proteomes" id="UP001566132"/>
    </source>
</evidence>
<dbReference type="InterPro" id="IPR019577">
    <property type="entry name" value="SPARC/Testican_Ca-bd-dom"/>
</dbReference>
<comment type="caution">
    <text evidence="8">Lacks conserved residue(s) required for the propagation of feature annotation.</text>
</comment>
<evidence type="ECO:0000256" key="8">
    <source>
        <dbReference type="PROSITE-ProRule" id="PRU00500"/>
    </source>
</evidence>
<feature type="disulfide bond" evidence="8">
    <location>
        <begin position="376"/>
        <end position="383"/>
    </location>
</feature>
<feature type="domain" description="Thyroglobulin type-1" evidence="11">
    <location>
        <begin position="73"/>
        <end position="147"/>
    </location>
</feature>
<feature type="domain" description="Kazal-like" evidence="12">
    <location>
        <begin position="24"/>
        <end position="78"/>
    </location>
</feature>
<dbReference type="SUPFAM" id="SSF47473">
    <property type="entry name" value="EF-hand"/>
    <property type="match status" value="2"/>
</dbReference>
<dbReference type="Pfam" id="PF00086">
    <property type="entry name" value="Thyroglobulin_1"/>
    <property type="match status" value="2"/>
</dbReference>
<gene>
    <name evidence="13" type="ORF">ABEB36_001327</name>
</gene>
<dbReference type="PROSITE" id="PS00484">
    <property type="entry name" value="THYROGLOBULIN_1_1"/>
    <property type="match status" value="1"/>
</dbReference>
<evidence type="ECO:0000256" key="6">
    <source>
        <dbReference type="ARBA" id="ARBA00023157"/>
    </source>
</evidence>
<keyword evidence="14" id="KW-1185">Reference proteome</keyword>
<name>A0ABD1FE97_HYPHA</name>
<dbReference type="PROSITE" id="PS00018">
    <property type="entry name" value="EF_HAND_1"/>
    <property type="match status" value="4"/>
</dbReference>
<evidence type="ECO:0000259" key="11">
    <source>
        <dbReference type="PROSITE" id="PS51162"/>
    </source>
</evidence>
<feature type="region of interest" description="Disordered" evidence="9">
    <location>
        <begin position="266"/>
        <end position="342"/>
    </location>
</feature>
<dbReference type="InterPro" id="IPR036857">
    <property type="entry name" value="Thyroglobulin_1_sf"/>
</dbReference>
<accession>A0ABD1FE97</accession>
<evidence type="ECO:0000256" key="3">
    <source>
        <dbReference type="ARBA" id="ARBA00022729"/>
    </source>
</evidence>
<dbReference type="InterPro" id="IPR036058">
    <property type="entry name" value="Kazal_dom_sf"/>
</dbReference>
<dbReference type="AlphaFoldDB" id="A0ABD1FE97"/>
<dbReference type="Pfam" id="PF07648">
    <property type="entry name" value="Kazal_2"/>
    <property type="match status" value="1"/>
</dbReference>
<dbReference type="SMART" id="SM00280">
    <property type="entry name" value="KAZAL"/>
    <property type="match status" value="1"/>
</dbReference>
<evidence type="ECO:0000256" key="1">
    <source>
        <dbReference type="ARBA" id="ARBA00004613"/>
    </source>
</evidence>
<dbReference type="PANTHER" id="PTHR12352">
    <property type="entry name" value="SECRETED MODULAR CALCIUM-BINDING PROTEIN"/>
    <property type="match status" value="1"/>
</dbReference>
<keyword evidence="3 10" id="KW-0732">Signal</keyword>
<dbReference type="InterPro" id="IPR011992">
    <property type="entry name" value="EF-hand-dom_pair"/>
</dbReference>
<dbReference type="FunFam" id="4.10.800.10:FF:000004">
    <property type="entry name" value="SPARC-related modular calcium-binding protein 1"/>
    <property type="match status" value="1"/>
</dbReference>